<dbReference type="InterPro" id="IPR003819">
    <property type="entry name" value="TauD/TfdA-like"/>
</dbReference>
<reference evidence="7" key="1">
    <citation type="submission" date="2020-02" db="EMBL/GenBank/DDBJ databases">
        <title>Delineation of the pyrene-degrading pathway in Roseobacter clade bacteria by genomic analysis.</title>
        <authorList>
            <person name="Zhou H."/>
            <person name="Wang H."/>
        </authorList>
    </citation>
    <scope>NUCLEOTIDE SEQUENCE</scope>
    <source>
        <strain evidence="7">PrR005</strain>
    </source>
</reference>
<dbReference type="SUPFAM" id="SSF51197">
    <property type="entry name" value="Clavaminate synthase-like"/>
    <property type="match status" value="1"/>
</dbReference>
<evidence type="ECO:0000259" key="6">
    <source>
        <dbReference type="Pfam" id="PF02668"/>
    </source>
</evidence>
<evidence type="ECO:0000256" key="4">
    <source>
        <dbReference type="ARBA" id="ARBA00023002"/>
    </source>
</evidence>
<organism evidence="7">
    <name type="scientific">Ruegeria sp. PrR005</name>
    <dbReference type="NCBI Taxonomy" id="2706882"/>
    <lineage>
        <taxon>Bacteria</taxon>
        <taxon>Pseudomonadati</taxon>
        <taxon>Pseudomonadota</taxon>
        <taxon>Alphaproteobacteria</taxon>
        <taxon>Rhodobacterales</taxon>
        <taxon>Roseobacteraceae</taxon>
        <taxon>Ruegeria</taxon>
    </lineage>
</organism>
<dbReference type="PANTHER" id="PTHR30468:SF1">
    <property type="entry name" value="ALPHA-KETOGLUTARATE-DEPENDENT SULFONATE DIOXYGENASE"/>
    <property type="match status" value="1"/>
</dbReference>
<keyword evidence="4" id="KW-0560">Oxidoreductase</keyword>
<protein>
    <submittedName>
        <fullName evidence="7">TauD/TfdA family dioxygenase</fullName>
    </submittedName>
</protein>
<dbReference type="EMBL" id="JAAGOX010000014">
    <property type="protein sequence ID" value="NDW45476.1"/>
    <property type="molecule type" value="Genomic_DNA"/>
</dbReference>
<keyword evidence="3 7" id="KW-0223">Dioxygenase</keyword>
<dbReference type="GO" id="GO:0000908">
    <property type="term" value="F:taurine dioxygenase activity"/>
    <property type="evidence" value="ECO:0007669"/>
    <property type="project" value="TreeGrafter"/>
</dbReference>
<feature type="domain" description="TauD/TfdA-like" evidence="6">
    <location>
        <begin position="4"/>
        <end position="266"/>
    </location>
</feature>
<evidence type="ECO:0000256" key="5">
    <source>
        <dbReference type="ARBA" id="ARBA00023004"/>
    </source>
</evidence>
<evidence type="ECO:0000313" key="7">
    <source>
        <dbReference type="EMBL" id="NDW45476.1"/>
    </source>
</evidence>
<gene>
    <name evidence="7" type="ORF">G0P99_10940</name>
</gene>
<keyword evidence="5" id="KW-0408">Iron</keyword>
<dbReference type="GO" id="GO:0046872">
    <property type="term" value="F:metal ion binding"/>
    <property type="evidence" value="ECO:0007669"/>
    <property type="project" value="UniProtKB-KW"/>
</dbReference>
<keyword evidence="2" id="KW-0479">Metal-binding</keyword>
<dbReference type="GO" id="GO:0005737">
    <property type="term" value="C:cytoplasm"/>
    <property type="evidence" value="ECO:0007669"/>
    <property type="project" value="TreeGrafter"/>
</dbReference>
<dbReference type="AlphaFoldDB" id="A0A6B2NN01"/>
<dbReference type="GO" id="GO:0006790">
    <property type="term" value="P:sulfur compound metabolic process"/>
    <property type="evidence" value="ECO:0007669"/>
    <property type="project" value="TreeGrafter"/>
</dbReference>
<dbReference type="Gene3D" id="3.60.130.10">
    <property type="entry name" value="Clavaminate synthase-like"/>
    <property type="match status" value="1"/>
</dbReference>
<accession>A0A6B2NN01</accession>
<comment type="similarity">
    <text evidence="1">Belongs to the TfdA dioxygenase family.</text>
</comment>
<evidence type="ECO:0000256" key="1">
    <source>
        <dbReference type="ARBA" id="ARBA00005896"/>
    </source>
</evidence>
<dbReference type="InterPro" id="IPR042098">
    <property type="entry name" value="TauD-like_sf"/>
</dbReference>
<name>A0A6B2NN01_9RHOB</name>
<sequence>MEILPMTTALGADIYNADVRNPEHVARIKDAFAKYSVLSIRDQHLEPEEHIAFAEAIGKININRFFTPLDTHPNIAIVLKEKDQTGAIGEVWHTDHSYDAEPALGSVLSAREMPPVGGDTAFSSMAAAYDALSDRFKKMLEGLEAWHGTYHVFVNSPAAKKAREEGRLNENAMPEPDVKHPMVIRHPLSGRPCLFVNPQFTTRIDGMSPTESDAILNGIYQHCQQPEFQCRVRWREGDLTMWDNRSTWHKAINDYHGYRRYMHRITIEGCALSAA</sequence>
<dbReference type="PANTHER" id="PTHR30468">
    <property type="entry name" value="ALPHA-KETOGLUTARATE-DEPENDENT SULFONATE DIOXYGENASE"/>
    <property type="match status" value="1"/>
</dbReference>
<proteinExistence type="inferred from homology"/>
<dbReference type="RefSeq" id="WP_164129683.1">
    <property type="nucleotide sequence ID" value="NZ_JAAGOX010000014.1"/>
</dbReference>
<dbReference type="InterPro" id="IPR051323">
    <property type="entry name" value="AtsK-like"/>
</dbReference>
<evidence type="ECO:0000256" key="3">
    <source>
        <dbReference type="ARBA" id="ARBA00022964"/>
    </source>
</evidence>
<comment type="caution">
    <text evidence="7">The sequence shown here is derived from an EMBL/GenBank/DDBJ whole genome shotgun (WGS) entry which is preliminary data.</text>
</comment>
<dbReference type="Pfam" id="PF02668">
    <property type="entry name" value="TauD"/>
    <property type="match status" value="1"/>
</dbReference>
<evidence type="ECO:0000256" key="2">
    <source>
        <dbReference type="ARBA" id="ARBA00022723"/>
    </source>
</evidence>